<evidence type="ECO:0000313" key="16">
    <source>
        <dbReference type="EMBL" id="CDQ78841.1"/>
    </source>
</evidence>
<evidence type="ECO:0000256" key="1">
    <source>
        <dbReference type="ARBA" id="ARBA00000251"/>
    </source>
</evidence>
<evidence type="ECO:0000256" key="11">
    <source>
        <dbReference type="ARBA" id="ARBA00023228"/>
    </source>
</evidence>
<dbReference type="GO" id="GO:0005576">
    <property type="term" value="C:extracellular region"/>
    <property type="evidence" value="ECO:0007669"/>
    <property type="project" value="UniProtKB-SubCell"/>
</dbReference>
<dbReference type="SUPFAM" id="SSF51445">
    <property type="entry name" value="(Trans)glycosidases"/>
    <property type="match status" value="1"/>
</dbReference>
<evidence type="ECO:0000259" key="14">
    <source>
        <dbReference type="PROSITE" id="PS00022"/>
    </source>
</evidence>
<dbReference type="STRING" id="8022.A0A060XHB0"/>
<dbReference type="InterPro" id="IPR017853">
    <property type="entry name" value="GH"/>
</dbReference>
<accession>A0A060XHB0</accession>
<comment type="subcellular location">
    <subcellularLocation>
        <location evidence="2">Lysosome</location>
    </subcellularLocation>
    <subcellularLocation>
        <location evidence="3">Secreted</location>
    </subcellularLocation>
</comment>
<comment type="catalytic activity">
    <reaction evidence="1 13">
        <text>Random hydrolysis of (1-&gt;4)-linkages between N-acetyl-beta-D-glucosamine and D-glucuronate residues in hyaluronate.</text>
        <dbReference type="EC" id="3.2.1.35"/>
    </reaction>
</comment>
<dbReference type="EC" id="3.2.1.35" evidence="13"/>
<comment type="similarity">
    <text evidence="4 13">Belongs to the glycosyl hydrolase 56 family.</text>
</comment>
<dbReference type="InterPro" id="IPR013785">
    <property type="entry name" value="Aldolase_TIM"/>
</dbReference>
<dbReference type="Pfam" id="PF01630">
    <property type="entry name" value="Glyco_hydro_56"/>
    <property type="match status" value="1"/>
</dbReference>
<keyword evidence="8 13" id="KW-0378">Hydrolase</keyword>
<evidence type="ECO:0000256" key="9">
    <source>
        <dbReference type="ARBA" id="ARBA00023157"/>
    </source>
</evidence>
<dbReference type="GO" id="GO:0031410">
    <property type="term" value="C:cytoplasmic vesicle"/>
    <property type="evidence" value="ECO:0007669"/>
    <property type="project" value="TreeGrafter"/>
</dbReference>
<protein>
    <recommendedName>
        <fullName evidence="13">Hyaluronidase</fullName>
        <ecNumber evidence="13">3.2.1.35</ecNumber>
    </recommendedName>
</protein>
<evidence type="ECO:0000256" key="4">
    <source>
        <dbReference type="ARBA" id="ARBA00008871"/>
    </source>
</evidence>
<sequence>MSLRLLWYEVLVHTIGESAALGSAGIVLWGDNAYSKSKANCEAIKDYLDETLGRYLVNVTTAATLCSRTVCSSQGRCQRKDKVSRAYLHLDPSAWTTHFQCQCYPGWGGKHCSKPL</sequence>
<dbReference type="Gene3D" id="3.20.20.70">
    <property type="entry name" value="Aldolase class I"/>
    <property type="match status" value="1"/>
</dbReference>
<dbReference type="PaxDb" id="8022-A0A060XHB0"/>
<keyword evidence="10" id="KW-0325">Glycoprotein</keyword>
<keyword evidence="6" id="KW-0245">EGF-like domain</keyword>
<evidence type="ECO:0000256" key="8">
    <source>
        <dbReference type="ARBA" id="ARBA00022801"/>
    </source>
</evidence>
<reference evidence="16" key="2">
    <citation type="submission" date="2014-03" db="EMBL/GenBank/DDBJ databases">
        <authorList>
            <person name="Genoscope - CEA"/>
        </authorList>
    </citation>
    <scope>NUCLEOTIDE SEQUENCE</scope>
</reference>
<dbReference type="PANTHER" id="PTHR11769:SF23">
    <property type="entry name" value="HYALURONIDASE-1"/>
    <property type="match status" value="1"/>
</dbReference>
<feature type="domain" description="EGF-like" evidence="14 15">
    <location>
        <begin position="101"/>
        <end position="112"/>
    </location>
</feature>
<dbReference type="GO" id="GO:0005764">
    <property type="term" value="C:lysosome"/>
    <property type="evidence" value="ECO:0007669"/>
    <property type="project" value="UniProtKB-SubCell"/>
</dbReference>
<evidence type="ECO:0000256" key="2">
    <source>
        <dbReference type="ARBA" id="ARBA00004371"/>
    </source>
</evidence>
<evidence type="ECO:0000259" key="15">
    <source>
        <dbReference type="PROSITE" id="PS01186"/>
    </source>
</evidence>
<dbReference type="PROSITE" id="PS00022">
    <property type="entry name" value="EGF_1"/>
    <property type="match status" value="1"/>
</dbReference>
<gene>
    <name evidence="16" type="ORF">GSONMT00046998001</name>
</gene>
<evidence type="ECO:0000256" key="5">
    <source>
        <dbReference type="ARBA" id="ARBA00022525"/>
    </source>
</evidence>
<dbReference type="GO" id="GO:0005975">
    <property type="term" value="P:carbohydrate metabolic process"/>
    <property type="evidence" value="ECO:0007669"/>
    <property type="project" value="InterPro"/>
</dbReference>
<dbReference type="AlphaFoldDB" id="A0A060XHB0"/>
<reference evidence="16" key="1">
    <citation type="journal article" date="2014" name="Nat. Commun.">
        <title>The rainbow trout genome provides novel insights into evolution after whole-genome duplication in vertebrates.</title>
        <authorList>
            <person name="Berthelot C."/>
            <person name="Brunet F."/>
            <person name="Chalopin D."/>
            <person name="Juanchich A."/>
            <person name="Bernard M."/>
            <person name="Noel B."/>
            <person name="Bento P."/>
            <person name="Da Silva C."/>
            <person name="Labadie K."/>
            <person name="Alberti A."/>
            <person name="Aury J.M."/>
            <person name="Louis A."/>
            <person name="Dehais P."/>
            <person name="Bardou P."/>
            <person name="Montfort J."/>
            <person name="Klopp C."/>
            <person name="Cabau C."/>
            <person name="Gaspin C."/>
            <person name="Thorgaard G.H."/>
            <person name="Boussaha M."/>
            <person name="Quillet E."/>
            <person name="Guyomard R."/>
            <person name="Galiana D."/>
            <person name="Bobe J."/>
            <person name="Volff J.N."/>
            <person name="Genet C."/>
            <person name="Wincker P."/>
            <person name="Jaillon O."/>
            <person name="Roest Crollius H."/>
            <person name="Guiguen Y."/>
        </authorList>
    </citation>
    <scope>NUCLEOTIDE SEQUENCE [LARGE SCALE GENOMIC DNA]</scope>
</reference>
<dbReference type="InterPro" id="IPR018155">
    <property type="entry name" value="Hyaluronidase"/>
</dbReference>
<keyword evidence="11" id="KW-0458">Lysosome</keyword>
<evidence type="ECO:0000256" key="13">
    <source>
        <dbReference type="RuleBase" id="RU610713"/>
    </source>
</evidence>
<organism evidence="16 17">
    <name type="scientific">Oncorhynchus mykiss</name>
    <name type="common">Rainbow trout</name>
    <name type="synonym">Salmo gairdneri</name>
    <dbReference type="NCBI Taxonomy" id="8022"/>
    <lineage>
        <taxon>Eukaryota</taxon>
        <taxon>Metazoa</taxon>
        <taxon>Chordata</taxon>
        <taxon>Craniata</taxon>
        <taxon>Vertebrata</taxon>
        <taxon>Euteleostomi</taxon>
        <taxon>Actinopterygii</taxon>
        <taxon>Neopterygii</taxon>
        <taxon>Teleostei</taxon>
        <taxon>Protacanthopterygii</taxon>
        <taxon>Salmoniformes</taxon>
        <taxon>Salmonidae</taxon>
        <taxon>Salmoninae</taxon>
        <taxon>Oncorhynchus</taxon>
    </lineage>
</organism>
<evidence type="ECO:0000256" key="7">
    <source>
        <dbReference type="ARBA" id="ARBA00022729"/>
    </source>
</evidence>
<evidence type="ECO:0000256" key="6">
    <source>
        <dbReference type="ARBA" id="ARBA00022536"/>
    </source>
</evidence>
<evidence type="ECO:0000256" key="3">
    <source>
        <dbReference type="ARBA" id="ARBA00004613"/>
    </source>
</evidence>
<proteinExistence type="inferred from homology"/>
<dbReference type="EMBL" id="FR905380">
    <property type="protein sequence ID" value="CDQ78841.1"/>
    <property type="molecule type" value="Genomic_DNA"/>
</dbReference>
<dbReference type="Proteomes" id="UP000193380">
    <property type="component" value="Unassembled WGS sequence"/>
</dbReference>
<evidence type="ECO:0000256" key="12">
    <source>
        <dbReference type="ARBA" id="ARBA00023295"/>
    </source>
</evidence>
<name>A0A060XHB0_ONCMY</name>
<dbReference type="PANTHER" id="PTHR11769">
    <property type="entry name" value="HYALURONIDASE"/>
    <property type="match status" value="1"/>
</dbReference>
<dbReference type="GO" id="GO:0004415">
    <property type="term" value="F:hyalurononglucosaminidase activity"/>
    <property type="evidence" value="ECO:0007669"/>
    <property type="project" value="UniProtKB-UniRule"/>
</dbReference>
<dbReference type="GO" id="GO:0030214">
    <property type="term" value="P:hyaluronan catabolic process"/>
    <property type="evidence" value="ECO:0007669"/>
    <property type="project" value="TreeGrafter"/>
</dbReference>
<dbReference type="PROSITE" id="PS01186">
    <property type="entry name" value="EGF_2"/>
    <property type="match status" value="1"/>
</dbReference>
<keyword evidence="5" id="KW-0964">Secreted</keyword>
<evidence type="ECO:0000256" key="10">
    <source>
        <dbReference type="ARBA" id="ARBA00023180"/>
    </source>
</evidence>
<keyword evidence="7" id="KW-0732">Signal</keyword>
<keyword evidence="12 13" id="KW-0326">Glycosidase</keyword>
<keyword evidence="9" id="KW-1015">Disulfide bond</keyword>
<dbReference type="InterPro" id="IPR000742">
    <property type="entry name" value="EGF"/>
</dbReference>
<evidence type="ECO:0000313" key="17">
    <source>
        <dbReference type="Proteomes" id="UP000193380"/>
    </source>
</evidence>